<comment type="caution">
    <text evidence="4">The sequence shown here is derived from an EMBL/GenBank/DDBJ whole genome shotgun (WGS) entry which is preliminary data.</text>
</comment>
<dbReference type="PANTHER" id="PTHR30363:SF44">
    <property type="entry name" value="AGA OPERON TRANSCRIPTIONAL REPRESSOR-RELATED"/>
    <property type="match status" value="1"/>
</dbReference>
<keyword evidence="1" id="KW-0805">Transcription regulation</keyword>
<dbReference type="SMART" id="SM01134">
    <property type="entry name" value="DeoRC"/>
    <property type="match status" value="1"/>
</dbReference>
<keyword evidence="4" id="KW-0238">DNA-binding</keyword>
<dbReference type="Gene3D" id="1.10.10.10">
    <property type="entry name" value="Winged helix-like DNA-binding domain superfamily/Winged helix DNA-binding domain"/>
    <property type="match status" value="1"/>
</dbReference>
<dbReference type="InterPro" id="IPR037171">
    <property type="entry name" value="NagB/RpiA_transferase-like"/>
</dbReference>
<dbReference type="SMART" id="SM00420">
    <property type="entry name" value="HTH_DEOR"/>
    <property type="match status" value="1"/>
</dbReference>
<evidence type="ECO:0000256" key="2">
    <source>
        <dbReference type="ARBA" id="ARBA00023163"/>
    </source>
</evidence>
<dbReference type="InterPro" id="IPR001034">
    <property type="entry name" value="DeoR_HTH"/>
</dbReference>
<dbReference type="EMBL" id="JAROCA020000001">
    <property type="protein sequence ID" value="MDY0404640.1"/>
    <property type="molecule type" value="Genomic_DNA"/>
</dbReference>
<dbReference type="PRINTS" id="PR00037">
    <property type="entry name" value="HTHLACR"/>
</dbReference>
<evidence type="ECO:0000256" key="1">
    <source>
        <dbReference type="ARBA" id="ARBA00023015"/>
    </source>
</evidence>
<keyword evidence="2" id="KW-0804">Transcription</keyword>
<dbReference type="PROSITE" id="PS51000">
    <property type="entry name" value="HTH_DEOR_2"/>
    <property type="match status" value="1"/>
</dbReference>
<sequence length="255" mass="28819">MLAIERKKLILDYLKKRHYATVSELADSFHVHEATIRRDLSAMQKEGVLFRTHGGVTINEDDEIHSEPSFNEREIAEYNEKQQIGLAAAEMIQDGDHILLDSGTTTLHIAKSILDKKDLTVVTNDINIASTLRNQKDIKVIVTGGILFPESYMLNGKFTDDVLQSLNLHKAFVGTPAIHFQRGITHFDDQLVSAKQNMIAAAREIIAVADHTKFGRVSLHKVADVHQIDCIITDRHIDPEELQRWQDINMDLHLA</sequence>
<protein>
    <submittedName>
        <fullName evidence="4">DeoR/GlpR family DNA-binding transcription regulator</fullName>
    </submittedName>
</protein>
<reference evidence="4 5" key="1">
    <citation type="submission" date="2023-10" db="EMBL/GenBank/DDBJ databases">
        <title>179-bfca-hs.</title>
        <authorList>
            <person name="Miliotis G."/>
            <person name="Sengupta P."/>
            <person name="Hameed A."/>
            <person name="Chuvochina M."/>
            <person name="Mcdonagh F."/>
            <person name="Simpson A.C."/>
            <person name="Singh N.K."/>
            <person name="Rekha P.D."/>
            <person name="Raman K."/>
            <person name="Hugenholtz P."/>
            <person name="Venkateswaran K."/>
        </authorList>
    </citation>
    <scope>NUCLEOTIDE SEQUENCE [LARGE SCALE GENOMIC DNA]</scope>
    <source>
        <strain evidence="4 5">179-BFC-A-HS</strain>
    </source>
</reference>
<organism evidence="4 5">
    <name type="scientific">Tigheibacillus jepli</name>
    <dbReference type="NCBI Taxonomy" id="3035914"/>
    <lineage>
        <taxon>Bacteria</taxon>
        <taxon>Bacillati</taxon>
        <taxon>Bacillota</taxon>
        <taxon>Bacilli</taxon>
        <taxon>Bacillales</taxon>
        <taxon>Bacillaceae</taxon>
        <taxon>Tigheibacillus</taxon>
    </lineage>
</organism>
<gene>
    <name evidence="4" type="ORF">P5G51_003765</name>
</gene>
<dbReference type="PANTHER" id="PTHR30363">
    <property type="entry name" value="HTH-TYPE TRANSCRIPTIONAL REGULATOR SRLR-RELATED"/>
    <property type="match status" value="1"/>
</dbReference>
<proteinExistence type="predicted"/>
<evidence type="ECO:0000313" key="4">
    <source>
        <dbReference type="EMBL" id="MDY0404640.1"/>
    </source>
</evidence>
<dbReference type="GO" id="GO:0003677">
    <property type="term" value="F:DNA binding"/>
    <property type="evidence" value="ECO:0007669"/>
    <property type="project" value="UniProtKB-KW"/>
</dbReference>
<evidence type="ECO:0000259" key="3">
    <source>
        <dbReference type="PROSITE" id="PS51000"/>
    </source>
</evidence>
<dbReference type="RefSeq" id="WP_306065587.1">
    <property type="nucleotide sequence ID" value="NZ_JAROCA020000001.1"/>
</dbReference>
<dbReference type="SUPFAM" id="SSF46785">
    <property type="entry name" value="Winged helix' DNA-binding domain"/>
    <property type="match status" value="1"/>
</dbReference>
<dbReference type="Gene3D" id="3.40.50.1360">
    <property type="match status" value="1"/>
</dbReference>
<dbReference type="InterPro" id="IPR036390">
    <property type="entry name" value="WH_DNA-bd_sf"/>
</dbReference>
<dbReference type="Pfam" id="PF00455">
    <property type="entry name" value="DeoRC"/>
    <property type="match status" value="1"/>
</dbReference>
<accession>A0ABU5CE79</accession>
<dbReference type="SUPFAM" id="SSF100950">
    <property type="entry name" value="NagB/RpiA/CoA transferase-like"/>
    <property type="match status" value="1"/>
</dbReference>
<dbReference type="Pfam" id="PF08220">
    <property type="entry name" value="HTH_DeoR"/>
    <property type="match status" value="1"/>
</dbReference>
<name>A0ABU5CE79_9BACI</name>
<dbReference type="InterPro" id="IPR050313">
    <property type="entry name" value="Carb_Metab_HTH_regulators"/>
</dbReference>
<feature type="domain" description="HTH deoR-type" evidence="3">
    <location>
        <begin position="3"/>
        <end position="58"/>
    </location>
</feature>
<dbReference type="InterPro" id="IPR036388">
    <property type="entry name" value="WH-like_DNA-bd_sf"/>
</dbReference>
<keyword evidence="5" id="KW-1185">Reference proteome</keyword>
<dbReference type="InterPro" id="IPR014036">
    <property type="entry name" value="DeoR-like_C"/>
</dbReference>
<dbReference type="Proteomes" id="UP001228376">
    <property type="component" value="Unassembled WGS sequence"/>
</dbReference>
<evidence type="ECO:0000313" key="5">
    <source>
        <dbReference type="Proteomes" id="UP001228376"/>
    </source>
</evidence>